<proteinExistence type="inferred from homology"/>
<dbReference type="Proteomes" id="UP000010716">
    <property type="component" value="Unassembled WGS sequence"/>
</dbReference>
<dbReference type="PIRSF" id="PIRSF005917">
    <property type="entry name" value="MTase_YraL"/>
    <property type="match status" value="1"/>
</dbReference>
<dbReference type="AlphaFoldDB" id="F5L9X6"/>
<dbReference type="FunFam" id="3.30.950.10:FF:000002">
    <property type="entry name" value="Ribosomal RNA small subunit methyltransferase I"/>
    <property type="match status" value="1"/>
</dbReference>
<evidence type="ECO:0000313" key="8">
    <source>
        <dbReference type="EMBL" id="EGL81846.1"/>
    </source>
</evidence>
<dbReference type="InterPro" id="IPR014776">
    <property type="entry name" value="4pyrrole_Mease_sub2"/>
</dbReference>
<keyword evidence="11" id="KW-1185">Reference proteome</keyword>
<evidence type="ECO:0000256" key="2">
    <source>
        <dbReference type="ARBA" id="ARBA00022552"/>
    </source>
</evidence>
<dbReference type="HAMAP" id="MF_01877">
    <property type="entry name" value="16SrRNA_methyltr_I"/>
    <property type="match status" value="1"/>
</dbReference>
<dbReference type="KEGG" id="cthu:HUR95_02705"/>
<reference evidence="8 10" key="1">
    <citation type="journal article" date="2011" name="J. Bacteriol.">
        <title>Draft genome sequence of the thermoalkaliphilic Caldalkalibacillus thermarum strain TA2.A1.</title>
        <authorList>
            <person name="Kalamorz F."/>
            <person name="Keis S."/>
            <person name="McMillan D.G."/>
            <person name="Olsson K."/>
            <person name="Stanton J.A."/>
            <person name="Stockwell P."/>
            <person name="Black M.A."/>
            <person name="Klingeman D.M."/>
            <person name="Land M.L."/>
            <person name="Han C.S."/>
            <person name="Martin S.L."/>
            <person name="Becher S.A."/>
            <person name="Peddie C.J."/>
            <person name="Morgan H.W."/>
            <person name="Matthies D."/>
            <person name="Preiss L."/>
            <person name="Meier T."/>
            <person name="Brown S.D."/>
            <person name="Cook G.M."/>
        </authorList>
    </citation>
    <scope>NUCLEOTIDE SEQUENCE [LARGE SCALE GENOMIC DNA]</scope>
    <source>
        <strain evidence="8 10">TA2.A1</strain>
    </source>
</reference>
<reference evidence="9" key="3">
    <citation type="submission" date="2021-08" db="EMBL/GenBank/DDBJ databases">
        <authorList>
            <person name="de Jong S."/>
            <person name="van den Broek M."/>
            <person name="Merkel A."/>
            <person name="de la Torre Cortes P."/>
            <person name="Kalamorz F."/>
            <person name="Cook G."/>
            <person name="van Loosdrecht M."/>
            <person name="McMillan D."/>
        </authorList>
    </citation>
    <scope>NUCLEOTIDE SEQUENCE</scope>
    <source>
        <strain evidence="9">TA2.A1</strain>
    </source>
</reference>
<evidence type="ECO:0000256" key="3">
    <source>
        <dbReference type="ARBA" id="ARBA00022603"/>
    </source>
</evidence>
<feature type="domain" description="Tetrapyrrole methylase" evidence="7">
    <location>
        <begin position="16"/>
        <end position="214"/>
    </location>
</feature>
<dbReference type="Gene3D" id="3.40.1010.10">
    <property type="entry name" value="Cobalt-precorrin-4 Transmethylase, Domain 1"/>
    <property type="match status" value="1"/>
</dbReference>
<dbReference type="InterPro" id="IPR008189">
    <property type="entry name" value="rRNA_ssu_MeTfrase_I"/>
</dbReference>
<reference evidence="9 11" key="2">
    <citation type="journal article" date="2020" name="Extremophiles">
        <title>Genomic analysis of Caldalkalibacillus thermarum TA2.A1 reveals aerobic alkaliphilic metabolism and evolutionary hallmarks linking alkaliphilic bacteria and plant life.</title>
        <authorList>
            <person name="de Jong S.I."/>
            <person name="van den Broek M.A."/>
            <person name="Merkel A.Y."/>
            <person name="de la Torre Cortes P."/>
            <person name="Kalamorz F."/>
            <person name="Cook G.M."/>
            <person name="van Loosdrecht M.C.M."/>
            <person name="McMillan D.G.G."/>
        </authorList>
    </citation>
    <scope>NUCLEOTIDE SEQUENCE [LARGE SCALE GENOMIC DNA]</scope>
    <source>
        <strain evidence="9 11">TA2.A1</strain>
    </source>
</reference>
<evidence type="ECO:0000256" key="1">
    <source>
        <dbReference type="ARBA" id="ARBA00022490"/>
    </source>
</evidence>
<dbReference type="Pfam" id="PF00590">
    <property type="entry name" value="TP_methylase"/>
    <property type="match status" value="1"/>
</dbReference>
<comment type="catalytic activity">
    <reaction evidence="6">
        <text>cytidine(1402) in 16S rRNA + S-adenosyl-L-methionine = 2'-O-methylcytidine(1402) in 16S rRNA + S-adenosyl-L-homocysteine + H(+)</text>
        <dbReference type="Rhea" id="RHEA:42924"/>
        <dbReference type="Rhea" id="RHEA-COMP:10285"/>
        <dbReference type="Rhea" id="RHEA-COMP:10286"/>
        <dbReference type="ChEBI" id="CHEBI:15378"/>
        <dbReference type="ChEBI" id="CHEBI:57856"/>
        <dbReference type="ChEBI" id="CHEBI:59789"/>
        <dbReference type="ChEBI" id="CHEBI:74495"/>
        <dbReference type="ChEBI" id="CHEBI:82748"/>
        <dbReference type="EC" id="2.1.1.198"/>
    </reaction>
</comment>
<evidence type="ECO:0000259" key="7">
    <source>
        <dbReference type="Pfam" id="PF00590"/>
    </source>
</evidence>
<dbReference type="FunFam" id="3.40.1010.10:FF:000002">
    <property type="entry name" value="Ribosomal RNA small subunit methyltransferase I"/>
    <property type="match status" value="1"/>
</dbReference>
<evidence type="ECO:0000313" key="10">
    <source>
        <dbReference type="Proteomes" id="UP000010716"/>
    </source>
</evidence>
<gene>
    <name evidence="6 9" type="primary">rsmI</name>
    <name evidence="8" type="ORF">CathTA2_2631</name>
    <name evidence="9" type="ORF">HUR95_02705</name>
</gene>
<dbReference type="RefSeq" id="WP_007506028.1">
    <property type="nucleotide sequence ID" value="NZ_AFCE01000160.1"/>
</dbReference>
<comment type="function">
    <text evidence="6">Catalyzes the 2'-O-methylation of the ribose of cytidine 1402 (C1402) in 16S rRNA.</text>
</comment>
<evidence type="ECO:0000256" key="5">
    <source>
        <dbReference type="ARBA" id="ARBA00022691"/>
    </source>
</evidence>
<dbReference type="InterPro" id="IPR000878">
    <property type="entry name" value="4pyrrol_Mease"/>
</dbReference>
<dbReference type="InterPro" id="IPR035996">
    <property type="entry name" value="4pyrrol_Methylase_sf"/>
</dbReference>
<dbReference type="Gene3D" id="3.30.950.10">
    <property type="entry name" value="Methyltransferase, Cobalt-precorrin-4 Transmethylase, Domain 2"/>
    <property type="match status" value="1"/>
</dbReference>
<dbReference type="eggNOG" id="COG0313">
    <property type="taxonomic scope" value="Bacteria"/>
</dbReference>
<dbReference type="InterPro" id="IPR014777">
    <property type="entry name" value="4pyrrole_Mease_sub1"/>
</dbReference>
<evidence type="ECO:0000256" key="6">
    <source>
        <dbReference type="HAMAP-Rule" id="MF_01877"/>
    </source>
</evidence>
<dbReference type="SUPFAM" id="SSF53790">
    <property type="entry name" value="Tetrapyrrole methylase"/>
    <property type="match status" value="1"/>
</dbReference>
<comment type="similarity">
    <text evidence="6">Belongs to the methyltransferase superfamily. RsmI family.</text>
</comment>
<dbReference type="Proteomes" id="UP000825179">
    <property type="component" value="Chromosome"/>
</dbReference>
<evidence type="ECO:0000256" key="4">
    <source>
        <dbReference type="ARBA" id="ARBA00022679"/>
    </source>
</evidence>
<evidence type="ECO:0000313" key="9">
    <source>
        <dbReference type="EMBL" id="QZT34335.1"/>
    </source>
</evidence>
<keyword evidence="3 6" id="KW-0489">Methyltransferase</keyword>
<keyword evidence="5 6" id="KW-0949">S-adenosyl-L-methionine</keyword>
<organism evidence="8 10">
    <name type="scientific">Caldalkalibacillus thermarum (strain TA2.A1)</name>
    <dbReference type="NCBI Taxonomy" id="986075"/>
    <lineage>
        <taxon>Bacteria</taxon>
        <taxon>Bacillati</taxon>
        <taxon>Bacillota</taxon>
        <taxon>Bacilli</taxon>
        <taxon>Bacillales</taxon>
        <taxon>Bacillaceae</taxon>
        <taxon>Caldalkalibacillus</taxon>
    </lineage>
</organism>
<keyword evidence="4 6" id="KW-0808">Transferase</keyword>
<keyword evidence="2 6" id="KW-0698">rRNA processing</keyword>
<dbReference type="GO" id="GO:0005737">
    <property type="term" value="C:cytoplasm"/>
    <property type="evidence" value="ECO:0007669"/>
    <property type="project" value="UniProtKB-SubCell"/>
</dbReference>
<keyword evidence="1 6" id="KW-0963">Cytoplasm</keyword>
<name>F5L9X6_CALTT</name>
<accession>F5L9X6</accession>
<dbReference type="EMBL" id="AFCE01000160">
    <property type="protein sequence ID" value="EGL81846.1"/>
    <property type="molecule type" value="Genomic_DNA"/>
</dbReference>
<dbReference type="EMBL" id="CP082237">
    <property type="protein sequence ID" value="QZT34335.1"/>
    <property type="molecule type" value="Genomic_DNA"/>
</dbReference>
<dbReference type="PANTHER" id="PTHR46111">
    <property type="entry name" value="RIBOSOMAL RNA SMALL SUBUNIT METHYLTRANSFERASE I"/>
    <property type="match status" value="1"/>
</dbReference>
<evidence type="ECO:0000313" key="11">
    <source>
        <dbReference type="Proteomes" id="UP000825179"/>
    </source>
</evidence>
<protein>
    <recommendedName>
        <fullName evidence="6">Ribosomal RNA small subunit methyltransferase I</fullName>
        <ecNumber evidence="6">2.1.1.198</ecNumber>
    </recommendedName>
    <alternativeName>
        <fullName evidence="6">16S rRNA 2'-O-ribose C1402 methyltransferase</fullName>
    </alternativeName>
    <alternativeName>
        <fullName evidence="6">rRNA (cytidine-2'-O-)-methyltransferase RsmI</fullName>
    </alternativeName>
</protein>
<dbReference type="PANTHER" id="PTHR46111:SF1">
    <property type="entry name" value="RIBOSOMAL RNA SMALL SUBUNIT METHYLTRANSFERASE I"/>
    <property type="match status" value="1"/>
</dbReference>
<dbReference type="GO" id="GO:0070677">
    <property type="term" value="F:rRNA (cytosine-2'-O-)-methyltransferase activity"/>
    <property type="evidence" value="ECO:0007669"/>
    <property type="project" value="UniProtKB-UniRule"/>
</dbReference>
<comment type="subcellular location">
    <subcellularLocation>
        <location evidence="6">Cytoplasm</location>
    </subcellularLocation>
</comment>
<dbReference type="CDD" id="cd11648">
    <property type="entry name" value="RsmI"/>
    <property type="match status" value="1"/>
</dbReference>
<dbReference type="NCBIfam" id="TIGR00096">
    <property type="entry name" value="16S rRNA (cytidine(1402)-2'-O)-methyltransferase"/>
    <property type="match status" value="1"/>
</dbReference>
<sequence>MIWSQSSYAAEHQGILYLVPTPIGNLEDITFRALEVLKTVDYIACEDTRHTRKLLNHFQIDQMLVSYHEHNKKQQGSRLISDLKQGKRIALVTDAGMPAISDPGEDLVQQAVAERIPVISLPGANAALTGLVASGLSTRQFLFCGFLERKPKARQEQLAALSRLPYTLIFYEAPHRLVETLEDMVEILGDRRAVLVRELTKRFEEYIRGTLGELYQWAQDQDVRGECTLIVDKGEHFALTSEQPPWWQQLTIKEHVEHYIEQGYAPKEAIKQTSKERQLPRREVYHLYHGLGQDDGQGKQNP</sequence>
<dbReference type="EC" id="2.1.1.198" evidence="6"/>